<feature type="transmembrane region" description="Helical" evidence="2">
    <location>
        <begin position="323"/>
        <end position="346"/>
    </location>
</feature>
<dbReference type="InterPro" id="IPR046084">
    <property type="entry name" value="TrbL_4"/>
</dbReference>
<protein>
    <submittedName>
        <fullName evidence="3">Uncharacterized protein</fullName>
    </submittedName>
</protein>
<evidence type="ECO:0000256" key="1">
    <source>
        <dbReference type="SAM" id="MobiDB-lite"/>
    </source>
</evidence>
<dbReference type="EMBL" id="DVHC01000043">
    <property type="protein sequence ID" value="HIR59217.1"/>
    <property type="molecule type" value="Genomic_DNA"/>
</dbReference>
<dbReference type="Pfam" id="PF19597">
    <property type="entry name" value="TrbL_4"/>
    <property type="match status" value="1"/>
</dbReference>
<dbReference type="Proteomes" id="UP000824232">
    <property type="component" value="Unassembled WGS sequence"/>
</dbReference>
<dbReference type="AlphaFoldDB" id="A0A9D1DUC8"/>
<accession>A0A9D1DUC8</accession>
<evidence type="ECO:0000313" key="3">
    <source>
        <dbReference type="EMBL" id="HIR59217.1"/>
    </source>
</evidence>
<feature type="compositionally biased region" description="Pro residues" evidence="1">
    <location>
        <begin position="611"/>
        <end position="622"/>
    </location>
</feature>
<feature type="transmembrane region" description="Helical" evidence="2">
    <location>
        <begin position="284"/>
        <end position="303"/>
    </location>
</feature>
<keyword evidence="2" id="KW-0472">Membrane</keyword>
<feature type="transmembrane region" description="Helical" evidence="2">
    <location>
        <begin position="252"/>
        <end position="272"/>
    </location>
</feature>
<evidence type="ECO:0000256" key="2">
    <source>
        <dbReference type="SAM" id="Phobius"/>
    </source>
</evidence>
<reference evidence="3" key="1">
    <citation type="submission" date="2020-10" db="EMBL/GenBank/DDBJ databases">
        <authorList>
            <person name="Gilroy R."/>
        </authorList>
    </citation>
    <scope>NUCLEOTIDE SEQUENCE</scope>
    <source>
        <strain evidence="3">CHK184-20233</strain>
    </source>
</reference>
<gene>
    <name evidence="3" type="ORF">IAB38_04125</name>
</gene>
<organism evidence="3 4">
    <name type="scientific">Candidatus Onthousia excrementipullorum</name>
    <dbReference type="NCBI Taxonomy" id="2840884"/>
    <lineage>
        <taxon>Bacteria</taxon>
        <taxon>Bacillati</taxon>
        <taxon>Bacillota</taxon>
        <taxon>Bacilli</taxon>
        <taxon>Candidatus Onthousia</taxon>
    </lineage>
</organism>
<feature type="transmembrane region" description="Helical" evidence="2">
    <location>
        <begin position="367"/>
        <end position="385"/>
    </location>
</feature>
<sequence length="622" mass="65864">MIFRISISLIQIIINPDTFKDKEKGAGSLIKRIAVMLVMLTLIAPINIPEDQLEGHPLNQQINTNGILFGFLYQFQNSVVQDQVLAKLILGYNGSSDSLELNGMDATGDIISAQIAKAFITPTLNSSVDADNVTSEQLKDSDNLDEYVACPDVVINYIDDTVSASGVLDHVNDICGSNGETYAFEYTPVGGLVVSIVMTVIVIGFTLDIAVRAIKLAILRLIAPVPIISYVNPGADKNGPFGNWVKTLASTYLSLFIRLIIIYFGVYLIILLKEGTLITWVGTSNFFISTLANIFIIIGILVFMKDAPKFFQDMLGIKGDGKLFSGIGTMLGAAALTGGLAGSIATNYRSARDEVLEDGGSKRKARAMGALSGVGGAIGGLFAGGKALATADKKQAGAVFSAMQKRNAVRASGASLPRRAITGASAMFTGQAPGAHEEQLLEAYNNVTKAAKAHQKMLEDEAVNDGTVVGTASKFGNIGVSASGRAVALSGNYKDIVNRINQARAEGKNDLVLANGDMFSLDDINENVLEDLRKDQARNYAGSAAALANAKVQGTAEELKYAADAAQMKIDVNNYDSVKNEGIGTSMNNARKISTSTKSARYRAAARHVGAPPPGGGKPPRH</sequence>
<evidence type="ECO:0000313" key="4">
    <source>
        <dbReference type="Proteomes" id="UP000824232"/>
    </source>
</evidence>
<feature type="transmembrane region" description="Helical" evidence="2">
    <location>
        <begin position="214"/>
        <end position="232"/>
    </location>
</feature>
<feature type="region of interest" description="Disordered" evidence="1">
    <location>
        <begin position="582"/>
        <end position="622"/>
    </location>
</feature>
<keyword evidence="2" id="KW-0812">Transmembrane</keyword>
<keyword evidence="2" id="KW-1133">Transmembrane helix</keyword>
<feature type="compositionally biased region" description="Polar residues" evidence="1">
    <location>
        <begin position="583"/>
        <end position="599"/>
    </location>
</feature>
<proteinExistence type="predicted"/>
<feature type="transmembrane region" description="Helical" evidence="2">
    <location>
        <begin position="186"/>
        <end position="207"/>
    </location>
</feature>
<reference evidence="3" key="2">
    <citation type="journal article" date="2021" name="PeerJ">
        <title>Extensive microbial diversity within the chicken gut microbiome revealed by metagenomics and culture.</title>
        <authorList>
            <person name="Gilroy R."/>
            <person name="Ravi A."/>
            <person name="Getino M."/>
            <person name="Pursley I."/>
            <person name="Horton D.L."/>
            <person name="Alikhan N.F."/>
            <person name="Baker D."/>
            <person name="Gharbi K."/>
            <person name="Hall N."/>
            <person name="Watson M."/>
            <person name="Adriaenssens E.M."/>
            <person name="Foster-Nyarko E."/>
            <person name="Jarju S."/>
            <person name="Secka A."/>
            <person name="Antonio M."/>
            <person name="Oren A."/>
            <person name="Chaudhuri R.R."/>
            <person name="La Ragione R."/>
            <person name="Hildebrand F."/>
            <person name="Pallen M.J."/>
        </authorList>
    </citation>
    <scope>NUCLEOTIDE SEQUENCE</scope>
    <source>
        <strain evidence="3">CHK184-20233</strain>
    </source>
</reference>
<comment type="caution">
    <text evidence="3">The sequence shown here is derived from an EMBL/GenBank/DDBJ whole genome shotgun (WGS) entry which is preliminary data.</text>
</comment>
<name>A0A9D1DUC8_9FIRM</name>